<keyword evidence="3" id="KW-0804">Transcription</keyword>
<sequence>MRQNNKTRVLDAAIRVVEREGLRGLTLEATAEEAGLTRGGITYHFRGKAALELALHEHLAALWEEQLEGFAGKPAAEATPDERIAAYALASQGASSAEMALLLEGSKNPEYAALWDAIQHRWTPTTAEAATDPAAFDRFVLRLAADGLWAYDAINTEEIPPSLREALANRIATLLRTS</sequence>
<evidence type="ECO:0000313" key="7">
    <source>
        <dbReference type="Proteomes" id="UP000198891"/>
    </source>
</evidence>
<keyword evidence="2 4" id="KW-0238">DNA-binding</keyword>
<feature type="domain" description="HTH tetR-type" evidence="5">
    <location>
        <begin position="3"/>
        <end position="63"/>
    </location>
</feature>
<dbReference type="Pfam" id="PF17937">
    <property type="entry name" value="TetR_C_28"/>
    <property type="match status" value="1"/>
</dbReference>
<evidence type="ECO:0000259" key="5">
    <source>
        <dbReference type="PROSITE" id="PS50977"/>
    </source>
</evidence>
<dbReference type="PROSITE" id="PS50977">
    <property type="entry name" value="HTH_TETR_2"/>
    <property type="match status" value="1"/>
</dbReference>
<evidence type="ECO:0000256" key="2">
    <source>
        <dbReference type="ARBA" id="ARBA00023125"/>
    </source>
</evidence>
<organism evidence="6 7">
    <name type="scientific">Herbiconiux ginsengi</name>
    <dbReference type="NCBI Taxonomy" id="381665"/>
    <lineage>
        <taxon>Bacteria</taxon>
        <taxon>Bacillati</taxon>
        <taxon>Actinomycetota</taxon>
        <taxon>Actinomycetes</taxon>
        <taxon>Micrococcales</taxon>
        <taxon>Microbacteriaceae</taxon>
        <taxon>Herbiconiux</taxon>
    </lineage>
</organism>
<dbReference type="InterPro" id="IPR041479">
    <property type="entry name" value="TetR_CgmR_C"/>
</dbReference>
<dbReference type="InterPro" id="IPR036271">
    <property type="entry name" value="Tet_transcr_reg_TetR-rel_C_sf"/>
</dbReference>
<keyword evidence="7" id="KW-1185">Reference proteome</keyword>
<evidence type="ECO:0000256" key="4">
    <source>
        <dbReference type="PROSITE-ProRule" id="PRU00335"/>
    </source>
</evidence>
<dbReference type="Proteomes" id="UP000198891">
    <property type="component" value="Unassembled WGS sequence"/>
</dbReference>
<accession>A0A1H3RXN9</accession>
<dbReference type="PRINTS" id="PR00455">
    <property type="entry name" value="HTHTETR"/>
</dbReference>
<reference evidence="6 7" key="1">
    <citation type="submission" date="2016-10" db="EMBL/GenBank/DDBJ databases">
        <authorList>
            <person name="de Groot N.N."/>
        </authorList>
    </citation>
    <scope>NUCLEOTIDE SEQUENCE [LARGE SCALE GENOMIC DNA]</scope>
    <source>
        <strain evidence="6 7">CGMCC 4.3491</strain>
    </source>
</reference>
<keyword evidence="1" id="KW-0805">Transcription regulation</keyword>
<dbReference type="PANTHER" id="PTHR30055:SF234">
    <property type="entry name" value="HTH-TYPE TRANSCRIPTIONAL REGULATOR BETI"/>
    <property type="match status" value="1"/>
</dbReference>
<dbReference type="InterPro" id="IPR009057">
    <property type="entry name" value="Homeodomain-like_sf"/>
</dbReference>
<dbReference type="InterPro" id="IPR001647">
    <property type="entry name" value="HTH_TetR"/>
</dbReference>
<protein>
    <submittedName>
        <fullName evidence="6">Transcriptional regulator, TetR family</fullName>
    </submittedName>
</protein>
<dbReference type="EMBL" id="FNPZ01000003">
    <property type="protein sequence ID" value="SDZ29629.1"/>
    <property type="molecule type" value="Genomic_DNA"/>
</dbReference>
<evidence type="ECO:0000313" key="6">
    <source>
        <dbReference type="EMBL" id="SDZ29629.1"/>
    </source>
</evidence>
<dbReference type="GO" id="GO:0000976">
    <property type="term" value="F:transcription cis-regulatory region binding"/>
    <property type="evidence" value="ECO:0007669"/>
    <property type="project" value="TreeGrafter"/>
</dbReference>
<dbReference type="InterPro" id="IPR050109">
    <property type="entry name" value="HTH-type_TetR-like_transc_reg"/>
</dbReference>
<dbReference type="PANTHER" id="PTHR30055">
    <property type="entry name" value="HTH-TYPE TRANSCRIPTIONAL REGULATOR RUTR"/>
    <property type="match status" value="1"/>
</dbReference>
<dbReference type="RefSeq" id="WP_092555371.1">
    <property type="nucleotide sequence ID" value="NZ_FNPZ01000003.1"/>
</dbReference>
<dbReference type="OrthoDB" id="9806334at2"/>
<dbReference type="AlphaFoldDB" id="A0A1H3RXN9"/>
<dbReference type="Gene3D" id="1.10.357.10">
    <property type="entry name" value="Tetracycline Repressor, domain 2"/>
    <property type="match status" value="1"/>
</dbReference>
<gene>
    <name evidence="6" type="ORF">SAMN05216554_3109</name>
</gene>
<dbReference type="Pfam" id="PF00440">
    <property type="entry name" value="TetR_N"/>
    <property type="match status" value="1"/>
</dbReference>
<dbReference type="SUPFAM" id="SSF46689">
    <property type="entry name" value="Homeodomain-like"/>
    <property type="match status" value="1"/>
</dbReference>
<dbReference type="STRING" id="381665.SAMN05216554_3109"/>
<evidence type="ECO:0000256" key="3">
    <source>
        <dbReference type="ARBA" id="ARBA00023163"/>
    </source>
</evidence>
<name>A0A1H3RXN9_9MICO</name>
<proteinExistence type="predicted"/>
<dbReference type="SUPFAM" id="SSF48498">
    <property type="entry name" value="Tetracyclin repressor-like, C-terminal domain"/>
    <property type="match status" value="1"/>
</dbReference>
<evidence type="ECO:0000256" key="1">
    <source>
        <dbReference type="ARBA" id="ARBA00023015"/>
    </source>
</evidence>
<feature type="DNA-binding region" description="H-T-H motif" evidence="4">
    <location>
        <begin position="26"/>
        <end position="45"/>
    </location>
</feature>
<dbReference type="GO" id="GO:0003700">
    <property type="term" value="F:DNA-binding transcription factor activity"/>
    <property type="evidence" value="ECO:0007669"/>
    <property type="project" value="TreeGrafter"/>
</dbReference>